<protein>
    <submittedName>
        <fullName evidence="2">rRNA adenine N-6-methyltransferase</fullName>
    </submittedName>
</protein>
<dbReference type="EMBL" id="OY569118">
    <property type="protein sequence ID" value="CAJ1004014.1"/>
    <property type="molecule type" value="Genomic_DNA"/>
</dbReference>
<gene>
    <name evidence="2" type="ORF">BSPP4475_17025</name>
</gene>
<dbReference type="InterPro" id="IPR007848">
    <property type="entry name" value="Small_mtfrase_dom"/>
</dbReference>
<dbReference type="InterPro" id="IPR029063">
    <property type="entry name" value="SAM-dependent_MTases_sf"/>
</dbReference>
<proteinExistence type="predicted"/>
<dbReference type="GO" id="GO:0000179">
    <property type="term" value="F:rRNA (adenine-N6,N6-)-dimethyltransferase activity"/>
    <property type="evidence" value="ECO:0007669"/>
    <property type="project" value="InterPro"/>
</dbReference>
<dbReference type="CDD" id="cd02440">
    <property type="entry name" value="AdoMet_MTases"/>
    <property type="match status" value="1"/>
</dbReference>
<dbReference type="InterPro" id="IPR020596">
    <property type="entry name" value="rRNA_Ade_Mease_Trfase_CS"/>
</dbReference>
<keyword evidence="3" id="KW-1185">Reference proteome</keyword>
<dbReference type="SUPFAM" id="SSF53335">
    <property type="entry name" value="S-adenosyl-L-methionine-dependent methyltransferases"/>
    <property type="match status" value="1"/>
</dbReference>
<sequence>MSDFLVFLRRFFAEPGRVGSIIPSSRFLCARMLTHVDWANAGVIVELGPGTGVFTQAILQKKRPDARYLLVERDHQFRTMLRDRFPDVPIREEALKLGQYMEEMRLGKADVIISGLPFAIFPETLRTGILDQIESALAPDGLFITFQYSLQLKSELQARFQRVETDFTPLNIPPAFIYTCRNSLEGK</sequence>
<name>A0AA48RIQ5_9BACL</name>
<dbReference type="KEGG" id="bayd:BSPP4475_17025"/>
<evidence type="ECO:0000259" key="1">
    <source>
        <dbReference type="Pfam" id="PF05175"/>
    </source>
</evidence>
<dbReference type="RefSeq" id="WP_171565070.1">
    <property type="nucleotide sequence ID" value="NZ_JAUSVZ010000037.1"/>
</dbReference>
<dbReference type="Gene3D" id="3.40.50.150">
    <property type="entry name" value="Vaccinia Virus protein VP39"/>
    <property type="match status" value="1"/>
</dbReference>
<dbReference type="Proteomes" id="UP001189619">
    <property type="component" value="Chromosome"/>
</dbReference>
<dbReference type="PROSITE" id="PS01131">
    <property type="entry name" value="RRNA_A_DIMETH"/>
    <property type="match status" value="1"/>
</dbReference>
<feature type="domain" description="Methyltransferase small" evidence="1">
    <location>
        <begin position="32"/>
        <end position="165"/>
    </location>
</feature>
<organism evidence="2 3">
    <name type="scientific">Brevibacillus aydinogluensis</name>
    <dbReference type="NCBI Taxonomy" id="927786"/>
    <lineage>
        <taxon>Bacteria</taxon>
        <taxon>Bacillati</taxon>
        <taxon>Bacillota</taxon>
        <taxon>Bacilli</taxon>
        <taxon>Bacillales</taxon>
        <taxon>Paenibacillaceae</taxon>
        <taxon>Brevibacillus</taxon>
    </lineage>
</organism>
<dbReference type="AlphaFoldDB" id="A0AA48RIQ5"/>
<dbReference type="Pfam" id="PF05175">
    <property type="entry name" value="MTS"/>
    <property type="match status" value="1"/>
</dbReference>
<evidence type="ECO:0000313" key="3">
    <source>
        <dbReference type="Proteomes" id="UP001189619"/>
    </source>
</evidence>
<reference evidence="2" key="1">
    <citation type="submission" date="2023-07" db="EMBL/GenBank/DDBJ databases">
        <authorList>
            <person name="Ivanov I."/>
            <person name="Teneva D."/>
            <person name="Stoikov I."/>
        </authorList>
    </citation>
    <scope>NUCLEOTIDE SEQUENCE</scope>
    <source>
        <strain evidence="2">4475</strain>
    </source>
</reference>
<evidence type="ECO:0000313" key="2">
    <source>
        <dbReference type="EMBL" id="CAJ1004014.1"/>
    </source>
</evidence>
<accession>A0AA48RIQ5</accession>